<comment type="subcellular location">
    <subcellularLocation>
        <location evidence="1">Cytoplasm</location>
    </subcellularLocation>
</comment>
<comment type="similarity">
    <text evidence="5">Belongs to the SctL stator family.</text>
</comment>
<keyword evidence="2" id="KW-0813">Transport</keyword>
<evidence type="ECO:0000313" key="9">
    <source>
        <dbReference type="EMBL" id="GGE35970.1"/>
    </source>
</evidence>
<feature type="compositionally biased region" description="Acidic residues" evidence="8">
    <location>
        <begin position="223"/>
        <end position="233"/>
    </location>
</feature>
<dbReference type="GO" id="GO:0030254">
    <property type="term" value="P:protein secretion by the type III secretion system"/>
    <property type="evidence" value="ECO:0007669"/>
    <property type="project" value="InterPro"/>
</dbReference>
<keyword evidence="3" id="KW-0963">Cytoplasm</keyword>
<dbReference type="PANTHER" id="PTHR34982">
    <property type="entry name" value="YOP PROTEINS TRANSLOCATION PROTEIN L"/>
    <property type="match status" value="1"/>
</dbReference>
<organism evidence="9 10">
    <name type="scientific">Agaricicola taiwanensis</name>
    <dbReference type="NCBI Taxonomy" id="591372"/>
    <lineage>
        <taxon>Bacteria</taxon>
        <taxon>Pseudomonadati</taxon>
        <taxon>Pseudomonadota</taxon>
        <taxon>Alphaproteobacteria</taxon>
        <taxon>Rhodobacterales</taxon>
        <taxon>Paracoccaceae</taxon>
        <taxon>Agaricicola</taxon>
    </lineage>
</organism>
<feature type="region of interest" description="Disordered" evidence="8">
    <location>
        <begin position="206"/>
        <end position="233"/>
    </location>
</feature>
<sequence length="233" mass="25044">MSQPEYKITKVPSGPGRNVIPASEAAVWKDGYAFLAAAKSRVRENIRNARREARSMREQGYREGRDSGIAASTKLLIQTTRQVNAHVKSAEGEMVKLALSIVHQILGEFDASEVVGRAAVNALSAFSSEKLVRVTVHPEREGGVREVIGKLEHDNLPDAIMVVADPSLGLDDCLVSTDVATINAGVSAQLKAIAAAFEKAQAEEIEDIALPDEREPRMSPAGDVDEAFEGEPS</sequence>
<dbReference type="InterPro" id="IPR012842">
    <property type="entry name" value="T3SS_SctL/SctL2"/>
</dbReference>
<evidence type="ECO:0000256" key="6">
    <source>
        <dbReference type="ARBA" id="ARBA00040494"/>
    </source>
</evidence>
<dbReference type="InterPro" id="IPR051472">
    <property type="entry name" value="T3SS_Stator/FliH"/>
</dbReference>
<evidence type="ECO:0000256" key="4">
    <source>
        <dbReference type="ARBA" id="ARBA00022927"/>
    </source>
</evidence>
<dbReference type="Proteomes" id="UP000602745">
    <property type="component" value="Unassembled WGS sequence"/>
</dbReference>
<proteinExistence type="inferred from homology"/>
<dbReference type="NCBIfam" id="TIGR02499">
    <property type="entry name" value="HrpE_YscL_not"/>
    <property type="match status" value="1"/>
</dbReference>
<dbReference type="RefSeq" id="WP_188408727.1">
    <property type="nucleotide sequence ID" value="NZ_BMCP01000001.1"/>
</dbReference>
<feature type="coiled-coil region" evidence="7">
    <location>
        <begin position="32"/>
        <end position="59"/>
    </location>
</feature>
<evidence type="ECO:0000313" key="10">
    <source>
        <dbReference type="Proteomes" id="UP000602745"/>
    </source>
</evidence>
<gene>
    <name evidence="9" type="ORF">GCM10007276_11780</name>
</gene>
<dbReference type="GO" id="GO:0005829">
    <property type="term" value="C:cytosol"/>
    <property type="evidence" value="ECO:0007669"/>
    <property type="project" value="TreeGrafter"/>
</dbReference>
<protein>
    <recommendedName>
        <fullName evidence="6">Type 3 secretion system stator protein</fullName>
    </recommendedName>
</protein>
<evidence type="ECO:0000256" key="1">
    <source>
        <dbReference type="ARBA" id="ARBA00004496"/>
    </source>
</evidence>
<evidence type="ECO:0000256" key="5">
    <source>
        <dbReference type="ARBA" id="ARBA00024335"/>
    </source>
</evidence>
<reference evidence="9" key="1">
    <citation type="journal article" date="2014" name="Int. J. Syst. Evol. Microbiol.">
        <title>Complete genome sequence of Corynebacterium casei LMG S-19264T (=DSM 44701T), isolated from a smear-ripened cheese.</title>
        <authorList>
            <consortium name="US DOE Joint Genome Institute (JGI-PGF)"/>
            <person name="Walter F."/>
            <person name="Albersmeier A."/>
            <person name="Kalinowski J."/>
            <person name="Ruckert C."/>
        </authorList>
    </citation>
    <scope>NUCLEOTIDE SEQUENCE</scope>
    <source>
        <strain evidence="9">CCM 7684</strain>
    </source>
</reference>
<evidence type="ECO:0000256" key="3">
    <source>
        <dbReference type="ARBA" id="ARBA00022490"/>
    </source>
</evidence>
<dbReference type="PANTHER" id="PTHR34982:SF1">
    <property type="entry name" value="FLAGELLAR ASSEMBLY PROTEIN FLIH"/>
    <property type="match status" value="1"/>
</dbReference>
<keyword evidence="4" id="KW-0653">Protein transport</keyword>
<dbReference type="Pfam" id="PF06635">
    <property type="entry name" value="T3SS_SCTL"/>
    <property type="match status" value="1"/>
</dbReference>
<keyword evidence="10" id="KW-1185">Reference proteome</keyword>
<evidence type="ECO:0000256" key="8">
    <source>
        <dbReference type="SAM" id="MobiDB-lite"/>
    </source>
</evidence>
<dbReference type="InterPro" id="IPR010586">
    <property type="entry name" value="T3SS_stator_protein"/>
</dbReference>
<reference evidence="9" key="2">
    <citation type="submission" date="2020-09" db="EMBL/GenBank/DDBJ databases">
        <authorList>
            <person name="Sun Q."/>
            <person name="Sedlacek I."/>
        </authorList>
    </citation>
    <scope>NUCLEOTIDE SEQUENCE</scope>
    <source>
        <strain evidence="9">CCM 7684</strain>
    </source>
</reference>
<evidence type="ECO:0000256" key="2">
    <source>
        <dbReference type="ARBA" id="ARBA00022448"/>
    </source>
</evidence>
<comment type="caution">
    <text evidence="9">The sequence shown here is derived from an EMBL/GenBank/DDBJ whole genome shotgun (WGS) entry which is preliminary data.</text>
</comment>
<evidence type="ECO:0000256" key="7">
    <source>
        <dbReference type="SAM" id="Coils"/>
    </source>
</evidence>
<keyword evidence="7" id="KW-0175">Coiled coil</keyword>
<accession>A0A8J2VPD2</accession>
<name>A0A8J2VPD2_9RHOB</name>
<dbReference type="EMBL" id="BMCP01000001">
    <property type="protein sequence ID" value="GGE35970.1"/>
    <property type="molecule type" value="Genomic_DNA"/>
</dbReference>
<dbReference type="AlphaFoldDB" id="A0A8J2VPD2"/>